<evidence type="ECO:0000256" key="7">
    <source>
        <dbReference type="ARBA" id="ARBA00023136"/>
    </source>
</evidence>
<name>A0ABV4J230_9ACTN</name>
<dbReference type="PROSITE" id="PS50928">
    <property type="entry name" value="ABC_TM1"/>
    <property type="match status" value="1"/>
</dbReference>
<dbReference type="InterPro" id="IPR000515">
    <property type="entry name" value="MetI-like"/>
</dbReference>
<proteinExistence type="inferred from homology"/>
<feature type="transmembrane region" description="Helical" evidence="8">
    <location>
        <begin position="93"/>
        <end position="115"/>
    </location>
</feature>
<sequence>MTTLTTPPTAGPRSTGAASPRRTSKPRPTVTAVVTWIMAGLFGAFLLAVLASVIVASLGGSWGAGWLPGSVTSDWFRQAWEAPGLSSSLAVTFQVAVADVLLALVIGVPAGYVLARKSFPGRSAIMLFALFPVILPPLTYAVQLAALMYRLGIGGTLLSVILVNLVPILPLVILITVPFVEQISPQVEDAARVFGANNLKLFTRVLVPLLTPGIVAAGVLCLVRVLGSFELTFFVSSAETQTLVVTIFGAMADPGGPPAALTAAMTVFYMAIALIGLAISLRFSNPAQALSGSAHRAV</sequence>
<dbReference type="PANTHER" id="PTHR43357:SF4">
    <property type="entry name" value="INNER MEMBRANE ABC TRANSPORTER PERMEASE PROTEIN YDCV"/>
    <property type="match status" value="1"/>
</dbReference>
<dbReference type="Gene3D" id="1.10.3720.10">
    <property type="entry name" value="MetI-like"/>
    <property type="match status" value="1"/>
</dbReference>
<dbReference type="CDD" id="cd06261">
    <property type="entry name" value="TM_PBP2"/>
    <property type="match status" value="1"/>
</dbReference>
<evidence type="ECO:0000313" key="11">
    <source>
        <dbReference type="EMBL" id="MEZ3180934.1"/>
    </source>
</evidence>
<keyword evidence="2 8" id="KW-0813">Transport</keyword>
<feature type="domain" description="ABC transmembrane type-1" evidence="10">
    <location>
        <begin position="89"/>
        <end position="280"/>
    </location>
</feature>
<keyword evidence="4" id="KW-0997">Cell inner membrane</keyword>
<feature type="transmembrane region" description="Helical" evidence="8">
    <location>
        <begin position="157"/>
        <end position="180"/>
    </location>
</feature>
<keyword evidence="5 8" id="KW-0812">Transmembrane</keyword>
<gene>
    <name evidence="11" type="ORF">KYY02_20240</name>
</gene>
<evidence type="ECO:0000256" key="9">
    <source>
        <dbReference type="SAM" id="MobiDB-lite"/>
    </source>
</evidence>
<organism evidence="11 12">
    <name type="scientific">Streptomyces pimonensis</name>
    <dbReference type="NCBI Taxonomy" id="2860288"/>
    <lineage>
        <taxon>Bacteria</taxon>
        <taxon>Bacillati</taxon>
        <taxon>Actinomycetota</taxon>
        <taxon>Actinomycetes</taxon>
        <taxon>Kitasatosporales</taxon>
        <taxon>Streptomycetaceae</taxon>
        <taxon>Streptomyces</taxon>
    </lineage>
</organism>
<comment type="similarity">
    <text evidence="8">Belongs to the binding-protein-dependent transport system permease family.</text>
</comment>
<feature type="transmembrane region" description="Helical" evidence="8">
    <location>
        <begin position="259"/>
        <end position="281"/>
    </location>
</feature>
<evidence type="ECO:0000256" key="2">
    <source>
        <dbReference type="ARBA" id="ARBA00022448"/>
    </source>
</evidence>
<evidence type="ECO:0000313" key="12">
    <source>
        <dbReference type="Proteomes" id="UP001567537"/>
    </source>
</evidence>
<evidence type="ECO:0000256" key="5">
    <source>
        <dbReference type="ARBA" id="ARBA00022692"/>
    </source>
</evidence>
<feature type="region of interest" description="Disordered" evidence="9">
    <location>
        <begin position="1"/>
        <end position="26"/>
    </location>
</feature>
<evidence type="ECO:0000256" key="8">
    <source>
        <dbReference type="RuleBase" id="RU363032"/>
    </source>
</evidence>
<feature type="transmembrane region" description="Helical" evidence="8">
    <location>
        <begin position="30"/>
        <end position="58"/>
    </location>
</feature>
<dbReference type="EMBL" id="JAHWZY010000020">
    <property type="protein sequence ID" value="MEZ3180934.1"/>
    <property type="molecule type" value="Genomic_DNA"/>
</dbReference>
<evidence type="ECO:0000256" key="1">
    <source>
        <dbReference type="ARBA" id="ARBA00004429"/>
    </source>
</evidence>
<evidence type="ECO:0000256" key="3">
    <source>
        <dbReference type="ARBA" id="ARBA00022475"/>
    </source>
</evidence>
<dbReference type="RefSeq" id="WP_371239985.1">
    <property type="nucleotide sequence ID" value="NZ_JAHWZY010000020.1"/>
</dbReference>
<dbReference type="PANTHER" id="PTHR43357">
    <property type="entry name" value="INNER MEMBRANE ABC TRANSPORTER PERMEASE PROTEIN YDCV"/>
    <property type="match status" value="1"/>
</dbReference>
<feature type="transmembrane region" description="Helical" evidence="8">
    <location>
        <begin position="127"/>
        <end position="151"/>
    </location>
</feature>
<comment type="subcellular location">
    <subcellularLocation>
        <location evidence="1">Cell inner membrane</location>
        <topology evidence="1">Multi-pass membrane protein</topology>
    </subcellularLocation>
    <subcellularLocation>
        <location evidence="8">Cell membrane</location>
        <topology evidence="8">Multi-pass membrane protein</topology>
    </subcellularLocation>
</comment>
<accession>A0ABV4J230</accession>
<dbReference type="InterPro" id="IPR035906">
    <property type="entry name" value="MetI-like_sf"/>
</dbReference>
<keyword evidence="12" id="KW-1185">Reference proteome</keyword>
<dbReference type="Pfam" id="PF00528">
    <property type="entry name" value="BPD_transp_1"/>
    <property type="match status" value="1"/>
</dbReference>
<evidence type="ECO:0000256" key="6">
    <source>
        <dbReference type="ARBA" id="ARBA00022989"/>
    </source>
</evidence>
<reference evidence="11 12" key="1">
    <citation type="journal article" date="2021" name="Res Sq">
        <title>Streptomyces Pimoensis sp. nov., Isolated From the Taklimakan Desert in Xinjiang, China.</title>
        <authorList>
            <person name="Zhang P."/>
            <person name="Luo X."/>
            <person name="Luo X."/>
            <person name="Liu Z."/>
            <person name="Xia Z."/>
            <person name="Wan C."/>
            <person name="zhang L."/>
        </authorList>
    </citation>
    <scope>NUCLEOTIDE SEQUENCE [LARGE SCALE GENOMIC DNA]</scope>
    <source>
        <strain evidence="11 12">TRM75549</strain>
    </source>
</reference>
<evidence type="ECO:0000259" key="10">
    <source>
        <dbReference type="PROSITE" id="PS50928"/>
    </source>
</evidence>
<keyword evidence="7 8" id="KW-0472">Membrane</keyword>
<comment type="caution">
    <text evidence="11">The sequence shown here is derived from an EMBL/GenBank/DDBJ whole genome shotgun (WGS) entry which is preliminary data.</text>
</comment>
<evidence type="ECO:0000256" key="4">
    <source>
        <dbReference type="ARBA" id="ARBA00022519"/>
    </source>
</evidence>
<dbReference type="Proteomes" id="UP001567537">
    <property type="component" value="Unassembled WGS sequence"/>
</dbReference>
<feature type="transmembrane region" description="Helical" evidence="8">
    <location>
        <begin position="201"/>
        <end position="226"/>
    </location>
</feature>
<keyword evidence="3" id="KW-1003">Cell membrane</keyword>
<keyword evidence="6 8" id="KW-1133">Transmembrane helix</keyword>
<dbReference type="SUPFAM" id="SSF161098">
    <property type="entry name" value="MetI-like"/>
    <property type="match status" value="1"/>
</dbReference>
<protein>
    <submittedName>
        <fullName evidence="11">ABC transporter permease subunit</fullName>
    </submittedName>
</protein>